<keyword evidence="1" id="KW-0472">Membrane</keyword>
<accession>A0A6G0TR57</accession>
<proteinExistence type="predicted"/>
<evidence type="ECO:0000313" key="2">
    <source>
        <dbReference type="EMBL" id="KAE9537383.1"/>
    </source>
</evidence>
<reference evidence="2 3" key="1">
    <citation type="submission" date="2019-08" db="EMBL/GenBank/DDBJ databases">
        <title>The genome of the soybean aphid Biotype 1, its phylome, world population structure and adaptation to the North American continent.</title>
        <authorList>
            <person name="Giordano R."/>
            <person name="Donthu R.K."/>
            <person name="Hernandez A.G."/>
            <person name="Wright C.L."/>
            <person name="Zimin A.V."/>
        </authorList>
    </citation>
    <scope>NUCLEOTIDE SEQUENCE [LARGE SCALE GENOMIC DNA]</scope>
    <source>
        <tissue evidence="2">Whole aphids</tissue>
    </source>
</reference>
<evidence type="ECO:0000256" key="1">
    <source>
        <dbReference type="SAM" id="Phobius"/>
    </source>
</evidence>
<feature type="transmembrane region" description="Helical" evidence="1">
    <location>
        <begin position="154"/>
        <end position="172"/>
    </location>
</feature>
<dbReference type="AlphaFoldDB" id="A0A6G0TR57"/>
<dbReference type="EMBL" id="VYZN01000018">
    <property type="protein sequence ID" value="KAE9537383.1"/>
    <property type="molecule type" value="Genomic_DNA"/>
</dbReference>
<gene>
    <name evidence="2" type="ORF">AGLY_006406</name>
</gene>
<keyword evidence="1" id="KW-0812">Transmembrane</keyword>
<name>A0A6G0TR57_APHGL</name>
<evidence type="ECO:0000313" key="3">
    <source>
        <dbReference type="Proteomes" id="UP000475862"/>
    </source>
</evidence>
<keyword evidence="1" id="KW-1133">Transmembrane helix</keyword>
<dbReference type="Proteomes" id="UP000475862">
    <property type="component" value="Unassembled WGS sequence"/>
</dbReference>
<protein>
    <submittedName>
        <fullName evidence="2">Uncharacterized protein</fullName>
    </submittedName>
</protein>
<comment type="caution">
    <text evidence="2">The sequence shown here is derived from an EMBL/GenBank/DDBJ whole genome shotgun (WGS) entry which is preliminary data.</text>
</comment>
<sequence>MHRIRIIYTCTRVIGAYFKPEILNFETIDIDVVDILTKSLDCSVHFIHETAHSSETIECNVIIDVSRFQLCFNLLGEFPGMDSEFRARIRGLEWFARRARKMSSSNYTTFNCSIISNCIRFKFSINLASLEDGLSTNIEFVLPKYIKICTSLKGYSALTELSLFYILLLLVVTKSMDIKHSEHRLQIKIFCKNIIPPSENETPAKNIWAKAEQ</sequence>
<organism evidence="2 3">
    <name type="scientific">Aphis glycines</name>
    <name type="common">Soybean aphid</name>
    <dbReference type="NCBI Taxonomy" id="307491"/>
    <lineage>
        <taxon>Eukaryota</taxon>
        <taxon>Metazoa</taxon>
        <taxon>Ecdysozoa</taxon>
        <taxon>Arthropoda</taxon>
        <taxon>Hexapoda</taxon>
        <taxon>Insecta</taxon>
        <taxon>Pterygota</taxon>
        <taxon>Neoptera</taxon>
        <taxon>Paraneoptera</taxon>
        <taxon>Hemiptera</taxon>
        <taxon>Sternorrhyncha</taxon>
        <taxon>Aphidomorpha</taxon>
        <taxon>Aphidoidea</taxon>
        <taxon>Aphididae</taxon>
        <taxon>Aphidini</taxon>
        <taxon>Aphis</taxon>
        <taxon>Aphis</taxon>
    </lineage>
</organism>
<keyword evidence="3" id="KW-1185">Reference proteome</keyword>